<feature type="transmembrane region" description="Helical" evidence="1">
    <location>
        <begin position="50"/>
        <end position="68"/>
    </location>
</feature>
<evidence type="ECO:0000313" key="2">
    <source>
        <dbReference type="EMBL" id="GHD68489.1"/>
    </source>
</evidence>
<name>A0ABQ3H7A7_9NEIS</name>
<proteinExistence type="predicted"/>
<protein>
    <recommendedName>
        <fullName evidence="4">Transmembrane protein</fullName>
    </recommendedName>
</protein>
<evidence type="ECO:0008006" key="4">
    <source>
        <dbReference type="Google" id="ProtNLM"/>
    </source>
</evidence>
<comment type="caution">
    <text evidence="2">The sequence shown here is derived from an EMBL/GenBank/DDBJ whole genome shotgun (WGS) entry which is preliminary data.</text>
</comment>
<gene>
    <name evidence="2" type="ORF">GCM10007350_33910</name>
</gene>
<dbReference type="EMBL" id="BMYO01000010">
    <property type="protein sequence ID" value="GHD68489.1"/>
    <property type="molecule type" value="Genomic_DNA"/>
</dbReference>
<keyword evidence="1" id="KW-0472">Membrane</keyword>
<accession>A0ABQ3H7A7</accession>
<dbReference type="RefSeq" id="WP_189462142.1">
    <property type="nucleotide sequence ID" value="NZ_BMYO01000010.1"/>
</dbReference>
<sequence length="98" mass="11066">MKFLDSFPKKMCALFFGLAVLMPFVSYFTPRIDYSCGDGSCMAAGLFSSYVVYILTALSYYLAAVFFLRTSLATYWRSALLAIPVVLLISPRGYFNFF</sequence>
<evidence type="ECO:0000256" key="1">
    <source>
        <dbReference type="SAM" id="Phobius"/>
    </source>
</evidence>
<feature type="transmembrane region" description="Helical" evidence="1">
    <location>
        <begin position="12"/>
        <end position="30"/>
    </location>
</feature>
<reference evidence="3" key="1">
    <citation type="journal article" date="2019" name="Int. J. Syst. Evol. Microbiol.">
        <title>The Global Catalogue of Microorganisms (GCM) 10K type strain sequencing project: providing services to taxonomists for standard genome sequencing and annotation.</title>
        <authorList>
            <consortium name="The Broad Institute Genomics Platform"/>
            <consortium name="The Broad Institute Genome Sequencing Center for Infectious Disease"/>
            <person name="Wu L."/>
            <person name="Ma J."/>
        </authorList>
    </citation>
    <scope>NUCLEOTIDE SEQUENCE [LARGE SCALE GENOMIC DNA]</scope>
    <source>
        <strain evidence="3">KCTC 23701</strain>
    </source>
</reference>
<dbReference type="Proteomes" id="UP000604737">
    <property type="component" value="Unassembled WGS sequence"/>
</dbReference>
<organism evidence="2 3">
    <name type="scientific">Jeongeupia chitinilytica</name>
    <dbReference type="NCBI Taxonomy" id="1041641"/>
    <lineage>
        <taxon>Bacteria</taxon>
        <taxon>Pseudomonadati</taxon>
        <taxon>Pseudomonadota</taxon>
        <taxon>Betaproteobacteria</taxon>
        <taxon>Neisseriales</taxon>
        <taxon>Chitinibacteraceae</taxon>
        <taxon>Jeongeupia</taxon>
    </lineage>
</organism>
<keyword evidence="1" id="KW-1133">Transmembrane helix</keyword>
<keyword evidence="1" id="KW-0812">Transmembrane</keyword>
<evidence type="ECO:0000313" key="3">
    <source>
        <dbReference type="Proteomes" id="UP000604737"/>
    </source>
</evidence>
<keyword evidence="3" id="KW-1185">Reference proteome</keyword>
<feature type="transmembrane region" description="Helical" evidence="1">
    <location>
        <begin position="75"/>
        <end position="95"/>
    </location>
</feature>